<keyword evidence="2" id="KW-1185">Reference proteome</keyword>
<organism evidence="1 2">
    <name type="scientific">Marseilla massiliensis</name>
    <dbReference type="NCBI Taxonomy" id="1841864"/>
    <lineage>
        <taxon>Bacteria</taxon>
        <taxon>Pseudomonadati</taxon>
        <taxon>Bacteroidota</taxon>
        <taxon>Bacteroidia</taxon>
        <taxon>Bacteroidales</taxon>
        <taxon>Prevotellaceae</taxon>
        <taxon>Marseilla</taxon>
    </lineage>
</organism>
<protein>
    <submittedName>
        <fullName evidence="1">DUF4099 domain-containing protein</fullName>
    </submittedName>
</protein>
<proteinExistence type="predicted"/>
<dbReference type="InterPro" id="IPR025343">
    <property type="entry name" value="DUF4099"/>
</dbReference>
<evidence type="ECO:0000313" key="2">
    <source>
        <dbReference type="Proteomes" id="UP000764045"/>
    </source>
</evidence>
<dbReference type="EMBL" id="JACJJL010000032">
    <property type="protein sequence ID" value="MBM6662861.1"/>
    <property type="molecule type" value="Genomic_DNA"/>
</dbReference>
<accession>A0A939B5W3</accession>
<reference evidence="1 2" key="1">
    <citation type="journal article" date="2021" name="Sci. Rep.">
        <title>The distribution of antibiotic resistance genes in chicken gut microbiota commensals.</title>
        <authorList>
            <person name="Juricova H."/>
            <person name="Matiasovicova J."/>
            <person name="Kubasova T."/>
            <person name="Cejkova D."/>
            <person name="Rychlik I."/>
        </authorList>
    </citation>
    <scope>NUCLEOTIDE SEQUENCE [LARGE SCALE GENOMIC DNA]</scope>
    <source>
        <strain evidence="1 2">An819</strain>
    </source>
</reference>
<comment type="caution">
    <text evidence="1">The sequence shown here is derived from an EMBL/GenBank/DDBJ whole genome shotgun (WGS) entry which is preliminary data.</text>
</comment>
<dbReference type="Pfam" id="PF13351">
    <property type="entry name" value="DUF4099"/>
    <property type="match status" value="1"/>
</dbReference>
<sequence length="254" mass="28787">MNRYKFSEEEVPYGTLEQFGLTREMVGDLPVDVLQAIQSGRRSPVLPIRADDSEGNTIHARTRFSLVRREDGTADVLFYPVLVESRLERFSEEQKQRLLEGKAVIAPMQDNNDNPVQAFHQIDSGTKQILSVPTPVIGRNLQIIADEFHLSHAEINCLQVGEPLTVAEGDDLMTIGIDLNEPTGILVCVGDGVQWKQEAKREWDKYNFGCFGCWVADGEGGLDYVHEDDYTEEMWNELKRSSQRRMQNANTPKM</sequence>
<evidence type="ECO:0000313" key="1">
    <source>
        <dbReference type="EMBL" id="MBM6662861.1"/>
    </source>
</evidence>
<gene>
    <name evidence="1" type="ORF">H6B30_14105</name>
</gene>
<dbReference type="Proteomes" id="UP000764045">
    <property type="component" value="Unassembled WGS sequence"/>
</dbReference>
<name>A0A939B5W3_9BACT</name>